<reference evidence="1 2" key="1">
    <citation type="journal article" date="2016" name="Genom Data">
        <title>Complete genome sequence of a giant Vibrio phage ValKK3 infecting Vibrio alginolyticus.</title>
        <authorList>
            <person name="Lal T.M."/>
            <person name="Sano M."/>
            <person name="Hatai K."/>
            <person name="Ransangan J."/>
        </authorList>
    </citation>
    <scope>NUCLEOTIDE SEQUENCE [LARGE SCALE GENOMIC DNA]</scope>
</reference>
<organism evidence="1 2">
    <name type="scientific">Vibrio phage ValKK3</name>
    <dbReference type="NCBI Taxonomy" id="1610855"/>
    <lineage>
        <taxon>Viruses</taxon>
        <taxon>Duplodnaviria</taxon>
        <taxon>Heunggongvirae</taxon>
        <taxon>Uroviricota</taxon>
        <taxon>Caudoviricetes</taxon>
        <taxon>Pantevenvirales</taxon>
        <taxon>Straboviridae</taxon>
        <taxon>Schizotequatrovirus</taxon>
        <taxon>Schizotequatrovirus valkk3</taxon>
    </lineage>
</organism>
<dbReference type="Proteomes" id="UP000202888">
    <property type="component" value="Segment"/>
</dbReference>
<proteinExistence type="predicted"/>
<dbReference type="KEGG" id="vg:26628373"/>
<dbReference type="OrthoDB" id="33016at10239"/>
<evidence type="ECO:0000313" key="2">
    <source>
        <dbReference type="Proteomes" id="UP000202888"/>
    </source>
</evidence>
<keyword evidence="2" id="KW-1185">Reference proteome</keyword>
<dbReference type="GeneID" id="26628373"/>
<evidence type="ECO:0000313" key="1">
    <source>
        <dbReference type="EMBL" id="AJT60888.1"/>
    </source>
</evidence>
<dbReference type="EMBL" id="KP671755">
    <property type="protein sequence ID" value="AJT60888.1"/>
    <property type="molecule type" value="Genomic_DNA"/>
</dbReference>
<protein>
    <submittedName>
        <fullName evidence="1">Uncharacterized protein</fullName>
    </submittedName>
</protein>
<accession>A0A0D4DBE5</accession>
<dbReference type="RefSeq" id="YP_009201150.1">
    <property type="nucleotide sequence ID" value="NC_028829.1"/>
</dbReference>
<name>A0A0D4DBE5_9CAUD</name>
<sequence>MQPIDVRERLPRESGTYLCIRYGMPYKPEPIEFDAGDEQLDEEPRWFDSLSHVNGGGGGVKRYCELTNAEKYWRTNFGKVIYWFEAPENHMSGHDFKDYMIAELSSRGIDPDEITGGWEKIEHGATKCIK</sequence>